<reference evidence="1 2" key="1">
    <citation type="submission" date="2021-04" db="EMBL/GenBank/DDBJ databases">
        <title>Complete genome sequence of Stygiolobus sp. KN-1.</title>
        <authorList>
            <person name="Nakamura K."/>
            <person name="Sakai H."/>
            <person name="Kurosawa N."/>
        </authorList>
    </citation>
    <scope>NUCLEOTIDE SEQUENCE [LARGE SCALE GENOMIC DNA]</scope>
    <source>
        <strain evidence="1 2">KN-1</strain>
    </source>
</reference>
<evidence type="ECO:0000313" key="1">
    <source>
        <dbReference type="EMBL" id="BCU69261.1"/>
    </source>
</evidence>
<organism evidence="1 2">
    <name type="scientific">Stygiolobus caldivivus</name>
    <dbReference type="NCBI Taxonomy" id="2824673"/>
    <lineage>
        <taxon>Archaea</taxon>
        <taxon>Thermoproteota</taxon>
        <taxon>Thermoprotei</taxon>
        <taxon>Sulfolobales</taxon>
        <taxon>Sulfolobaceae</taxon>
        <taxon>Stygiolobus</taxon>
    </lineage>
</organism>
<proteinExistence type="predicted"/>
<dbReference type="AlphaFoldDB" id="A0A8D5U5H9"/>
<name>A0A8D5U5H9_9CREN</name>
<dbReference type="EMBL" id="AP024597">
    <property type="protein sequence ID" value="BCU69261.1"/>
    <property type="molecule type" value="Genomic_DNA"/>
</dbReference>
<dbReference type="Proteomes" id="UP000825123">
    <property type="component" value="Chromosome"/>
</dbReference>
<dbReference type="RefSeq" id="WP_221289310.1">
    <property type="nucleotide sequence ID" value="NZ_AP024597.1"/>
</dbReference>
<sequence length="292" mass="34291">MNYSELIKFIKLVGLNPHLISKLLKEPLNNVYSLLLSLFHEYQISVFPILNTEKLGLWKAVIWCEKSVITYSKAKKLAGPLANIFRGDIEDNSFLLIFYTNPTVFEEAKTNYEEIFKKLNMDCSVNLVLQSFRFINDENCYNFDVRKWICNRKDVYISVPSRKFINLDKKDVDLLTSIQVNPSIPYWRNLHYKHIKATLHGFMYTLGKTNYIIDIKSRKIVDNPYLVWSAQLDNGEYLAEYHTDKENLKNILDKNTGEIILAVKDLNYAHGFSIPFEIFKDNKWKIPKIKIE</sequence>
<dbReference type="GeneID" id="66162312"/>
<protein>
    <submittedName>
        <fullName evidence="1">Uncharacterized protein</fullName>
    </submittedName>
</protein>
<dbReference type="KEGG" id="csty:KN1_05580"/>
<accession>A0A8D5U5H9</accession>
<evidence type="ECO:0000313" key="2">
    <source>
        <dbReference type="Proteomes" id="UP000825123"/>
    </source>
</evidence>
<keyword evidence="2" id="KW-1185">Reference proteome</keyword>
<gene>
    <name evidence="1" type="ORF">KN1_05580</name>
</gene>